<feature type="region of interest" description="Disordered" evidence="1">
    <location>
        <begin position="39"/>
        <end position="60"/>
    </location>
</feature>
<sequence>MFHQKTKNSYLFFLMLNAFLLMTLPFFTQKIFAQNNEQPNQTQNTTNKQSNQTPNTHNVNVQDDVPYVVETVNNSFNDKMNIGMAKVVDELKTYAMAQHSDKTSKKMIQNVVNDMLSNYLNIDEWAEVETDFFTVFPYDGDWMKSIVVSMLTNVGNNTVAMMKKAYKTSYTFVFDAFTKDMDDAVADTISTLWPSFAK</sequence>
<keyword evidence="4" id="KW-1185">Reference proteome</keyword>
<organism evidence="3 4">
    <name type="scientific">Candidatus Phytoplasma pruni</name>
    <dbReference type="NCBI Taxonomy" id="479893"/>
    <lineage>
        <taxon>Bacteria</taxon>
        <taxon>Bacillati</taxon>
        <taxon>Mycoplasmatota</taxon>
        <taxon>Mollicutes</taxon>
        <taxon>Acholeplasmatales</taxon>
        <taxon>Acholeplasmataceae</taxon>
        <taxon>Candidatus Phytoplasma</taxon>
        <taxon>16SrIII (X-disease group)</taxon>
    </lineage>
</organism>
<dbReference type="Proteomes" id="UP000568109">
    <property type="component" value="Unassembled WGS sequence"/>
</dbReference>
<feature type="signal peptide" evidence="2">
    <location>
        <begin position="1"/>
        <end position="33"/>
    </location>
</feature>
<dbReference type="AlphaFoldDB" id="A0A851HI37"/>
<gene>
    <name evidence="3" type="ORF">HR065_00015</name>
</gene>
<dbReference type="RefSeq" id="WP_178733878.1">
    <property type="nucleotide sequence ID" value="NZ_JABUOH010000001.1"/>
</dbReference>
<keyword evidence="2" id="KW-0732">Signal</keyword>
<comment type="caution">
    <text evidence="3">The sequence shown here is derived from an EMBL/GenBank/DDBJ whole genome shotgun (WGS) entry which is preliminary data.</text>
</comment>
<dbReference type="EMBL" id="JABUOH010000001">
    <property type="protein sequence ID" value="NWN45473.1"/>
    <property type="molecule type" value="Genomic_DNA"/>
</dbReference>
<accession>A0A851HI37</accession>
<evidence type="ECO:0000313" key="4">
    <source>
        <dbReference type="Proteomes" id="UP000568109"/>
    </source>
</evidence>
<reference evidence="3 4" key="1">
    <citation type="submission" date="2020-06" db="EMBL/GenBank/DDBJ databases">
        <title>Draft genome sequence of Candidatus Phytoplasma pruni (X-disease group, subgroup 16SrIII-B) strain ChTDIII from Argentina.</title>
        <authorList>
            <person name="Fernandez F.D."/>
            <person name="Zuebert C."/>
            <person name="Huettel B."/>
            <person name="Kube M."/>
            <person name="Conci L.R."/>
        </authorList>
    </citation>
    <scope>NUCLEOTIDE SEQUENCE [LARGE SCALE GENOMIC DNA]</scope>
    <source>
        <strain evidence="3 4">ChTDIII</strain>
    </source>
</reference>
<name>A0A851HI37_9MOLU</name>
<feature type="compositionally biased region" description="Low complexity" evidence="1">
    <location>
        <begin position="39"/>
        <end position="56"/>
    </location>
</feature>
<protein>
    <recommendedName>
        <fullName evidence="5">Immunodominant membrane protein</fullName>
    </recommendedName>
</protein>
<proteinExistence type="predicted"/>
<evidence type="ECO:0000256" key="1">
    <source>
        <dbReference type="SAM" id="MobiDB-lite"/>
    </source>
</evidence>
<evidence type="ECO:0000256" key="2">
    <source>
        <dbReference type="SAM" id="SignalP"/>
    </source>
</evidence>
<evidence type="ECO:0008006" key="5">
    <source>
        <dbReference type="Google" id="ProtNLM"/>
    </source>
</evidence>
<feature type="chain" id="PRO_5032786939" description="Immunodominant membrane protein" evidence="2">
    <location>
        <begin position="34"/>
        <end position="198"/>
    </location>
</feature>
<evidence type="ECO:0000313" key="3">
    <source>
        <dbReference type="EMBL" id="NWN45473.1"/>
    </source>
</evidence>